<dbReference type="PANTHER" id="PTHR42928">
    <property type="entry name" value="TRICARBOXYLATE-BINDING PROTEIN"/>
    <property type="match status" value="1"/>
</dbReference>
<comment type="similarity">
    <text evidence="1">Belongs to the UPF0065 (bug) family.</text>
</comment>
<feature type="transmembrane region" description="Helical" evidence="3">
    <location>
        <begin position="25"/>
        <end position="47"/>
    </location>
</feature>
<name>A0A543C226_9PSEU</name>
<dbReference type="Gene3D" id="3.40.190.10">
    <property type="entry name" value="Periplasmic binding protein-like II"/>
    <property type="match status" value="1"/>
</dbReference>
<dbReference type="InterPro" id="IPR042100">
    <property type="entry name" value="Bug_dom1"/>
</dbReference>
<keyword evidence="3" id="KW-0812">Transmembrane</keyword>
<dbReference type="RefSeq" id="WP_142065526.1">
    <property type="nucleotide sequence ID" value="NZ_VFPA01000010.1"/>
</dbReference>
<dbReference type="Proteomes" id="UP000315677">
    <property type="component" value="Unassembled WGS sequence"/>
</dbReference>
<organism evidence="4 5">
    <name type="scientific">Pseudonocardia kunmingensis</name>
    <dbReference type="NCBI Taxonomy" id="630975"/>
    <lineage>
        <taxon>Bacteria</taxon>
        <taxon>Bacillati</taxon>
        <taxon>Actinomycetota</taxon>
        <taxon>Actinomycetes</taxon>
        <taxon>Pseudonocardiales</taxon>
        <taxon>Pseudonocardiaceae</taxon>
        <taxon>Pseudonocardia</taxon>
    </lineage>
</organism>
<evidence type="ECO:0000313" key="4">
    <source>
        <dbReference type="EMBL" id="TQL91132.1"/>
    </source>
</evidence>
<dbReference type="Gene3D" id="3.40.190.150">
    <property type="entry name" value="Bordetella uptake gene, domain 1"/>
    <property type="match status" value="1"/>
</dbReference>
<evidence type="ECO:0000256" key="2">
    <source>
        <dbReference type="SAM" id="MobiDB-lite"/>
    </source>
</evidence>
<dbReference type="InterPro" id="IPR005064">
    <property type="entry name" value="BUG"/>
</dbReference>
<feature type="region of interest" description="Disordered" evidence="2">
    <location>
        <begin position="1"/>
        <end position="20"/>
    </location>
</feature>
<evidence type="ECO:0000256" key="3">
    <source>
        <dbReference type="SAM" id="Phobius"/>
    </source>
</evidence>
<keyword evidence="5" id="KW-1185">Reference proteome</keyword>
<evidence type="ECO:0000256" key="1">
    <source>
        <dbReference type="ARBA" id="ARBA00006987"/>
    </source>
</evidence>
<dbReference type="AlphaFoldDB" id="A0A543C226"/>
<accession>A0A543C226</accession>
<sequence>MTSTLDLTATEGAPADPPPPARRTALAIMAGFLALALVAAVFGGGVLHRPAGTTDGDWTGETVEVVIPLAEGGGTDTWGRFVGQGLTRTIPGAPGFAPVNDAGGEGIVGTNRFVAGADADGTQVLVSTATTVVPWILDRSEVAYDFAELTPVLANGTGAVVYGRTAAGISEAADLVGRDTPLTFGGISATGLDLTTLVAFDLIGADIEAIFGFEGRGPVNLAVQRGEIDLDYQTTSAWGPAVAPMVADGSAVPLMALGQLDADGRVVRDPNFPDVPTVAEVYEQLHGTAPEGEVYEAYRGLLGATYTYQKAMWVPADTPAEAVATLRTSADRLGTDPTFQTEADKVLGGYPLVADADLDGRVRAAYTVDDDARAYVIALLRDRYGVELD</sequence>
<evidence type="ECO:0000313" key="5">
    <source>
        <dbReference type="Proteomes" id="UP000315677"/>
    </source>
</evidence>
<protein>
    <submittedName>
        <fullName evidence="4">Tripartite-type tricarboxylate transporter receptor subunit TctC</fullName>
    </submittedName>
</protein>
<keyword evidence="3" id="KW-0472">Membrane</keyword>
<dbReference type="OrthoDB" id="8627412at2"/>
<gene>
    <name evidence="4" type="ORF">FB558_8681</name>
</gene>
<keyword evidence="3" id="KW-1133">Transmembrane helix</keyword>
<dbReference type="PANTHER" id="PTHR42928:SF3">
    <property type="entry name" value="UPF0065 PROTEIN YFLP"/>
    <property type="match status" value="1"/>
</dbReference>
<reference evidence="4 5" key="1">
    <citation type="submission" date="2019-06" db="EMBL/GenBank/DDBJ databases">
        <title>Sequencing the genomes of 1000 actinobacteria strains.</title>
        <authorList>
            <person name="Klenk H.-P."/>
        </authorList>
    </citation>
    <scope>NUCLEOTIDE SEQUENCE [LARGE SCALE GENOMIC DNA]</scope>
    <source>
        <strain evidence="4 5">DSM 45301</strain>
    </source>
</reference>
<proteinExistence type="inferred from homology"/>
<comment type="caution">
    <text evidence="4">The sequence shown here is derived from an EMBL/GenBank/DDBJ whole genome shotgun (WGS) entry which is preliminary data.</text>
</comment>
<dbReference type="EMBL" id="VFPA01000010">
    <property type="protein sequence ID" value="TQL91132.1"/>
    <property type="molecule type" value="Genomic_DNA"/>
</dbReference>
<keyword evidence="4" id="KW-0675">Receptor</keyword>